<gene>
    <name evidence="6" type="ORF">MYP_763</name>
</gene>
<feature type="short sequence motif" description="GXGXXG" evidence="4">
    <location>
        <begin position="9"/>
        <end position="14"/>
    </location>
</feature>
<dbReference type="PANTHER" id="PTHR14226">
    <property type="entry name" value="NEUROPATHY TARGET ESTERASE/SWISS CHEESE D.MELANOGASTER"/>
    <property type="match status" value="1"/>
</dbReference>
<proteinExistence type="predicted"/>
<evidence type="ECO:0000313" key="6">
    <source>
        <dbReference type="EMBL" id="GAL83536.1"/>
    </source>
</evidence>
<evidence type="ECO:0000256" key="1">
    <source>
        <dbReference type="ARBA" id="ARBA00022801"/>
    </source>
</evidence>
<evidence type="ECO:0000256" key="3">
    <source>
        <dbReference type="ARBA" id="ARBA00023098"/>
    </source>
</evidence>
<feature type="domain" description="PNPLA" evidence="5">
    <location>
        <begin position="5"/>
        <end position="163"/>
    </location>
</feature>
<feature type="active site" description="Proton acceptor" evidence="4">
    <location>
        <position position="150"/>
    </location>
</feature>
<feature type="short sequence motif" description="DGA/G" evidence="4">
    <location>
        <begin position="150"/>
        <end position="152"/>
    </location>
</feature>
<dbReference type="STRING" id="153721.MYP_763"/>
<dbReference type="SUPFAM" id="SSF52151">
    <property type="entry name" value="FabD/lysophospholipase-like"/>
    <property type="match status" value="1"/>
</dbReference>
<sequence length="258" mass="28459">MKIGLTLSGGGARGIAHLGILKALEEKGLKPDMISGVSSGAIVGALYAAGLKPEQILATLLKPRMFKYFRPAWSKFGLLNMQRLIPIYKLYLPCLTFEELEIKLFISAADLKEGKTIYFDSGNLIEPILASACIPLLFAPFVYGEKRLVDGGVINNLPVEPLIGKVDFLIGAHVNPNNPSYEVTSIKSMVERTFNLAVGCNVKPRKDYCDLVIEPQALCKYRIFDLGKAEEIFNIGYESALETICKNEKLDAFLKQKP</sequence>
<feature type="short sequence motif" description="GXSXG" evidence="4">
    <location>
        <begin position="36"/>
        <end position="40"/>
    </location>
</feature>
<keyword evidence="3 4" id="KW-0443">Lipid metabolism</keyword>
<dbReference type="Gene3D" id="3.40.1090.10">
    <property type="entry name" value="Cytosolic phospholipase A2 catalytic domain"/>
    <property type="match status" value="2"/>
</dbReference>
<keyword evidence="2 4" id="KW-0442">Lipid degradation</keyword>
<protein>
    <submittedName>
        <fullName evidence="6">NTE family protein rssA</fullName>
    </submittedName>
</protein>
<keyword evidence="1 4" id="KW-0378">Hydrolase</keyword>
<evidence type="ECO:0000256" key="4">
    <source>
        <dbReference type="PROSITE-ProRule" id="PRU01161"/>
    </source>
</evidence>
<dbReference type="Pfam" id="PF01734">
    <property type="entry name" value="Patatin"/>
    <property type="match status" value="1"/>
</dbReference>
<feature type="active site" description="Nucleophile" evidence="4">
    <location>
        <position position="38"/>
    </location>
</feature>
<evidence type="ECO:0000313" key="7">
    <source>
        <dbReference type="Proteomes" id="UP000030185"/>
    </source>
</evidence>
<dbReference type="PROSITE" id="PS51635">
    <property type="entry name" value="PNPLA"/>
    <property type="match status" value="1"/>
</dbReference>
<organism evidence="6 7">
    <name type="scientific">Sporocytophaga myxococcoides</name>
    <dbReference type="NCBI Taxonomy" id="153721"/>
    <lineage>
        <taxon>Bacteria</taxon>
        <taxon>Pseudomonadati</taxon>
        <taxon>Bacteroidota</taxon>
        <taxon>Cytophagia</taxon>
        <taxon>Cytophagales</taxon>
        <taxon>Cytophagaceae</taxon>
        <taxon>Sporocytophaga</taxon>
    </lineage>
</organism>
<dbReference type="GO" id="GO:0016787">
    <property type="term" value="F:hydrolase activity"/>
    <property type="evidence" value="ECO:0007669"/>
    <property type="project" value="UniProtKB-UniRule"/>
</dbReference>
<evidence type="ECO:0000256" key="2">
    <source>
        <dbReference type="ARBA" id="ARBA00022963"/>
    </source>
</evidence>
<dbReference type="OrthoDB" id="9770965at2"/>
<evidence type="ECO:0000259" key="5">
    <source>
        <dbReference type="PROSITE" id="PS51635"/>
    </source>
</evidence>
<dbReference type="PANTHER" id="PTHR14226:SF78">
    <property type="entry name" value="SLR0060 PROTEIN"/>
    <property type="match status" value="1"/>
</dbReference>
<dbReference type="RefSeq" id="WP_045458548.1">
    <property type="nucleotide sequence ID" value="NZ_BBLT01000001.1"/>
</dbReference>
<dbReference type="InterPro" id="IPR002641">
    <property type="entry name" value="PNPLA_dom"/>
</dbReference>
<keyword evidence="7" id="KW-1185">Reference proteome</keyword>
<dbReference type="eggNOG" id="COG1752">
    <property type="taxonomic scope" value="Bacteria"/>
</dbReference>
<dbReference type="Proteomes" id="UP000030185">
    <property type="component" value="Unassembled WGS sequence"/>
</dbReference>
<dbReference type="EMBL" id="BBLT01000001">
    <property type="protein sequence ID" value="GAL83536.1"/>
    <property type="molecule type" value="Genomic_DNA"/>
</dbReference>
<dbReference type="InterPro" id="IPR050301">
    <property type="entry name" value="NTE"/>
</dbReference>
<dbReference type="InterPro" id="IPR016035">
    <property type="entry name" value="Acyl_Trfase/lysoPLipase"/>
</dbReference>
<name>A0A098L9E3_9BACT</name>
<dbReference type="GO" id="GO:0016042">
    <property type="term" value="P:lipid catabolic process"/>
    <property type="evidence" value="ECO:0007669"/>
    <property type="project" value="UniProtKB-UniRule"/>
</dbReference>
<dbReference type="CDD" id="cd07205">
    <property type="entry name" value="Pat_PNPLA6_PNPLA7_NTE1_like"/>
    <property type="match status" value="1"/>
</dbReference>
<dbReference type="AlphaFoldDB" id="A0A098L9E3"/>
<comment type="caution">
    <text evidence="6">The sequence shown here is derived from an EMBL/GenBank/DDBJ whole genome shotgun (WGS) entry which is preliminary data.</text>
</comment>
<reference evidence="6 7" key="1">
    <citation type="submission" date="2014-09" db="EMBL/GenBank/DDBJ databases">
        <title>Sporocytophaga myxococcoides PG-01 genome sequencing.</title>
        <authorList>
            <person name="Liu L."/>
            <person name="Gao P.J."/>
            <person name="Chen G.J."/>
            <person name="Wang L.S."/>
        </authorList>
    </citation>
    <scope>NUCLEOTIDE SEQUENCE [LARGE SCALE GENOMIC DNA]</scope>
    <source>
        <strain evidence="6 7">PG-01</strain>
    </source>
</reference>
<accession>A0A098L9E3</accession>